<dbReference type="Pfam" id="PF03235">
    <property type="entry name" value="GmrSD_N"/>
    <property type="match status" value="1"/>
</dbReference>
<feature type="domain" description="GmrSD restriction endonucleases N-terminal" evidence="1">
    <location>
        <begin position="12"/>
        <end position="252"/>
    </location>
</feature>
<dbReference type="EMBL" id="JBHPEI010000001">
    <property type="protein sequence ID" value="MFC1799301.1"/>
    <property type="molecule type" value="Genomic_DNA"/>
</dbReference>
<evidence type="ECO:0000313" key="4">
    <source>
        <dbReference type="Proteomes" id="UP001594288"/>
    </source>
</evidence>
<accession>A0ABV6YMM2</accession>
<keyword evidence="4" id="KW-1185">Reference proteome</keyword>
<evidence type="ECO:0000259" key="2">
    <source>
        <dbReference type="Pfam" id="PF07510"/>
    </source>
</evidence>
<dbReference type="PANTHER" id="PTHR35149:SF1">
    <property type="entry name" value="DUF5655 DOMAIN-CONTAINING PROTEIN"/>
    <property type="match status" value="1"/>
</dbReference>
<evidence type="ECO:0000313" key="3">
    <source>
        <dbReference type="EMBL" id="MFC1799301.1"/>
    </source>
</evidence>
<dbReference type="InterPro" id="IPR011089">
    <property type="entry name" value="GmrSD_C"/>
</dbReference>
<dbReference type="InterPro" id="IPR004919">
    <property type="entry name" value="GmrSD_N"/>
</dbReference>
<gene>
    <name evidence="3" type="ORF">ACFL2Z_00100</name>
</gene>
<sequence length="592" mass="67967">MPTDHVENRKFRDLLNGTVRFKIPFFQRGYSWTKKQWDQLFIDMQEQIIEELASDSTIDEVEYFFGPIVVMEQTGTTELKEFLVIDGQQRITTVYLLLGTIREQIRAKAHLSGDAHDYLKDLEKYLWNDVGGSDDYLKLKVFSPKGDRLPTYRLIFGTDANPKTPMLAIDIEMYIPGKNGIDAFRKYALRKLKANHSDVPALWQLAQVLLNCLTIVWIPLDDQKDDAQAIFESLNDKGLQLTGSELLCNYLFQPIIQAKENFEDLHNRHWLPAIRMLEGGKAFEEYLRYLFSIGEPKMLGKHRKVYVHFKAKHRNLSATSAKQYLSDVSAGAPLYRTIADPLSHPYPDEGINRLLIDISNTKMESSTPFVLSVLQALTAETLSDDSARAILHETLVLLVRRKMTELATTQYDKMFPALLGNIINEPNQVRAIHDRFKKHGVWVSDQEFEDALRDNQAYRRNEKPFSGMLLIEIDKRFETHGQFPDYSTLNTIEHVIPQTLNDEWRDYLGPDAEDEHLPTVIHTIGNLCLLSGPANSGVGQDPFESKKKAYSPVSALARQIKEHDGRWDINAVRARSRMLAKVALEIWAWTNE</sequence>
<name>A0ABV6YMM2_UNCEI</name>
<evidence type="ECO:0000259" key="1">
    <source>
        <dbReference type="Pfam" id="PF03235"/>
    </source>
</evidence>
<comment type="caution">
    <text evidence="3">The sequence shown here is derived from an EMBL/GenBank/DDBJ whole genome shotgun (WGS) entry which is preliminary data.</text>
</comment>
<dbReference type="Proteomes" id="UP001594288">
    <property type="component" value="Unassembled WGS sequence"/>
</dbReference>
<feature type="domain" description="GmrSD restriction endonucleases C-terminal" evidence="2">
    <location>
        <begin position="442"/>
        <end position="582"/>
    </location>
</feature>
<dbReference type="PANTHER" id="PTHR35149">
    <property type="entry name" value="SLL5132 PROTEIN"/>
    <property type="match status" value="1"/>
</dbReference>
<organism evidence="3 4">
    <name type="scientific">Eiseniibacteriota bacterium</name>
    <dbReference type="NCBI Taxonomy" id="2212470"/>
    <lineage>
        <taxon>Bacteria</taxon>
        <taxon>Candidatus Eiseniibacteriota</taxon>
    </lineage>
</organism>
<proteinExistence type="predicted"/>
<reference evidence="3 4" key="1">
    <citation type="submission" date="2024-09" db="EMBL/GenBank/DDBJ databases">
        <authorList>
            <person name="D'Angelo T."/>
        </authorList>
    </citation>
    <scope>NUCLEOTIDE SEQUENCE [LARGE SCALE GENOMIC DNA]</scope>
    <source>
        <strain evidence="3">SAG AM-311-F02</strain>
    </source>
</reference>
<protein>
    <submittedName>
        <fullName evidence="3">DUF262 domain-containing protein</fullName>
    </submittedName>
</protein>
<dbReference type="Pfam" id="PF07510">
    <property type="entry name" value="GmrSD_C"/>
    <property type="match status" value="1"/>
</dbReference>